<organism evidence="2 3">
    <name type="scientific">Haloferax massiliensis</name>
    <dbReference type="NCBI Taxonomy" id="1476858"/>
    <lineage>
        <taxon>Archaea</taxon>
        <taxon>Methanobacteriati</taxon>
        <taxon>Methanobacteriota</taxon>
        <taxon>Stenosarchaea group</taxon>
        <taxon>Halobacteria</taxon>
        <taxon>Halobacteriales</taxon>
        <taxon>Haloferacaceae</taxon>
        <taxon>Haloferax</taxon>
    </lineage>
</organism>
<name>A0A0D6JUR4_9EURY</name>
<feature type="region of interest" description="Disordered" evidence="1">
    <location>
        <begin position="14"/>
        <end position="39"/>
    </location>
</feature>
<dbReference type="AlphaFoldDB" id="A0A0D6JUR4"/>
<evidence type="ECO:0000313" key="2">
    <source>
        <dbReference type="EMBL" id="CQR52408.1"/>
    </source>
</evidence>
<dbReference type="Pfam" id="PF25925">
    <property type="entry name" value="DUF7970"/>
    <property type="match status" value="1"/>
</dbReference>
<evidence type="ECO:0000313" key="3">
    <source>
        <dbReference type="Proteomes" id="UP000198902"/>
    </source>
</evidence>
<accession>A0A0D6JUR4</accession>
<dbReference type="InterPro" id="IPR058276">
    <property type="entry name" value="DUF7970"/>
</dbReference>
<sequence>MRQYAHVLDLQRGGRGWEDDHRSESGGRARSGGAETAERDALREFEDRFEENVSLTDLREALMKVGLQHLDETEECLEEWGYGMTFD</sequence>
<keyword evidence="3" id="KW-1185">Reference proteome</keyword>
<reference evidence="3" key="1">
    <citation type="submission" date="2015-03" db="EMBL/GenBank/DDBJ databases">
        <authorList>
            <person name="Urmite Genomes"/>
        </authorList>
    </citation>
    <scope>NUCLEOTIDE SEQUENCE [LARGE SCALE GENOMIC DNA]</scope>
    <source>
        <strain evidence="3">Arc-Hr</strain>
    </source>
</reference>
<proteinExistence type="predicted"/>
<dbReference type="Proteomes" id="UP000198902">
    <property type="component" value="Unassembled WGS sequence"/>
</dbReference>
<feature type="compositionally biased region" description="Basic and acidic residues" evidence="1">
    <location>
        <begin position="15"/>
        <end position="27"/>
    </location>
</feature>
<gene>
    <name evidence="2" type="ORF">BN996_03121</name>
</gene>
<protein>
    <submittedName>
        <fullName evidence="2">Uncharacterized protein</fullName>
    </submittedName>
</protein>
<dbReference type="EMBL" id="CSTE01000004">
    <property type="protein sequence ID" value="CQR52408.1"/>
    <property type="molecule type" value="Genomic_DNA"/>
</dbReference>
<evidence type="ECO:0000256" key="1">
    <source>
        <dbReference type="SAM" id="MobiDB-lite"/>
    </source>
</evidence>